<keyword evidence="4" id="KW-0687">Ribonucleoprotein</keyword>
<feature type="region of interest" description="Disordered" evidence="6">
    <location>
        <begin position="284"/>
        <end position="308"/>
    </location>
</feature>
<dbReference type="AlphaFoldDB" id="A0A4U0W2V2"/>
<dbReference type="GO" id="GO:0005685">
    <property type="term" value="C:U1 snRNP"/>
    <property type="evidence" value="ECO:0007669"/>
    <property type="project" value="TreeGrafter"/>
</dbReference>
<evidence type="ECO:0000313" key="9">
    <source>
        <dbReference type="Proteomes" id="UP000308768"/>
    </source>
</evidence>
<dbReference type="PANTHER" id="PTHR13952">
    <property type="entry name" value="U1 SMALL NUCLEAR RIBONUCLEOPROTEIN 70 KD"/>
    <property type="match status" value="1"/>
</dbReference>
<proteinExistence type="predicted"/>
<evidence type="ECO:0000256" key="5">
    <source>
        <dbReference type="PROSITE-ProRule" id="PRU00176"/>
    </source>
</evidence>
<keyword evidence="3" id="KW-0539">Nucleus</keyword>
<comment type="subcellular location">
    <subcellularLocation>
        <location evidence="1">Nucleus</location>
    </subcellularLocation>
</comment>
<name>A0A4U0W2V2_9PEZI</name>
<protein>
    <recommendedName>
        <fullName evidence="7">RRM domain-containing protein</fullName>
    </recommendedName>
</protein>
<sequence>MTDKLPPNLLALFAPRPALRYLPPADHAPEERKTNAIGGVGQYLEALKEHDDDYKPTESWLQRKDREKLERKEKHQYQITEGVKDYKPAEDPQVRGDGFKTLFVARLSYDTEVKDLEREFGRYGPIERIRIVQDTTAEDNAPSKKKQKGYAFVVYEREQDMKELCFQHLQLPIKKPMAFASKTDASSSTWSAAELSSAGDRVAMAEDSADADIQKPCLPDRQVQDLDHLRDRAEASEAALVATSVVAFAVAEEASEEASVTEEDLETEEVSEAAIEVGTAAAAEVSATSPTASHQRVHLRDPEEEEAASEGLPVGTVAALHMVIALQLPMAVGMVVTEVAARLMIDLRTAAAEVALAETVARVAATANR</sequence>
<evidence type="ECO:0000256" key="3">
    <source>
        <dbReference type="ARBA" id="ARBA00023242"/>
    </source>
</evidence>
<dbReference type="SMART" id="SM00360">
    <property type="entry name" value="RRM"/>
    <property type="match status" value="1"/>
</dbReference>
<evidence type="ECO:0000256" key="2">
    <source>
        <dbReference type="ARBA" id="ARBA00022884"/>
    </source>
</evidence>
<dbReference type="InterPro" id="IPR000504">
    <property type="entry name" value="RRM_dom"/>
</dbReference>
<dbReference type="InterPro" id="IPR012677">
    <property type="entry name" value="Nucleotide-bd_a/b_plait_sf"/>
</dbReference>
<keyword evidence="2 5" id="KW-0694">RNA-binding</keyword>
<reference evidence="8 9" key="1">
    <citation type="submission" date="2017-03" db="EMBL/GenBank/DDBJ databases">
        <title>Genomes of endolithic fungi from Antarctica.</title>
        <authorList>
            <person name="Coleine C."/>
            <person name="Masonjones S."/>
            <person name="Stajich J.E."/>
        </authorList>
    </citation>
    <scope>NUCLEOTIDE SEQUENCE [LARGE SCALE GENOMIC DNA]</scope>
    <source>
        <strain evidence="8 9">CCFEE 5187</strain>
    </source>
</reference>
<dbReference type="PROSITE" id="PS50102">
    <property type="entry name" value="RRM"/>
    <property type="match status" value="1"/>
</dbReference>
<evidence type="ECO:0000313" key="8">
    <source>
        <dbReference type="EMBL" id="TKA56554.1"/>
    </source>
</evidence>
<gene>
    <name evidence="8" type="ORF">B0A49_10161</name>
</gene>
<evidence type="ECO:0000256" key="6">
    <source>
        <dbReference type="SAM" id="MobiDB-lite"/>
    </source>
</evidence>
<dbReference type="InterPro" id="IPR051183">
    <property type="entry name" value="U1_U11-U12_snRNP_70-35kDa"/>
</dbReference>
<dbReference type="GO" id="GO:0071011">
    <property type="term" value="C:precatalytic spliceosome"/>
    <property type="evidence" value="ECO:0007669"/>
    <property type="project" value="TreeGrafter"/>
</dbReference>
<dbReference type="STRING" id="331657.A0A4U0W2V2"/>
<evidence type="ECO:0000256" key="4">
    <source>
        <dbReference type="ARBA" id="ARBA00023274"/>
    </source>
</evidence>
<dbReference type="EMBL" id="NAJN01002164">
    <property type="protein sequence ID" value="TKA56554.1"/>
    <property type="molecule type" value="Genomic_DNA"/>
</dbReference>
<dbReference type="OrthoDB" id="4207594at2759"/>
<dbReference type="Pfam" id="PF00076">
    <property type="entry name" value="RRM_1"/>
    <property type="match status" value="1"/>
</dbReference>
<keyword evidence="9" id="KW-1185">Reference proteome</keyword>
<dbReference type="Pfam" id="PF12220">
    <property type="entry name" value="U1snRNP70_N"/>
    <property type="match status" value="1"/>
</dbReference>
<dbReference type="GO" id="GO:0030619">
    <property type="term" value="F:U1 snRNA binding"/>
    <property type="evidence" value="ECO:0007669"/>
    <property type="project" value="TreeGrafter"/>
</dbReference>
<accession>A0A4U0W2V2</accession>
<dbReference type="GO" id="GO:0003729">
    <property type="term" value="F:mRNA binding"/>
    <property type="evidence" value="ECO:0007669"/>
    <property type="project" value="TreeGrafter"/>
</dbReference>
<dbReference type="GO" id="GO:0071004">
    <property type="term" value="C:U2-type prespliceosome"/>
    <property type="evidence" value="ECO:0007669"/>
    <property type="project" value="TreeGrafter"/>
</dbReference>
<dbReference type="GO" id="GO:0000398">
    <property type="term" value="P:mRNA splicing, via spliceosome"/>
    <property type="evidence" value="ECO:0007669"/>
    <property type="project" value="TreeGrafter"/>
</dbReference>
<comment type="caution">
    <text evidence="8">The sequence shown here is derived from an EMBL/GenBank/DDBJ whole genome shotgun (WGS) entry which is preliminary data.</text>
</comment>
<dbReference type="Gene3D" id="3.30.70.330">
    <property type="match status" value="1"/>
</dbReference>
<dbReference type="SUPFAM" id="SSF54928">
    <property type="entry name" value="RNA-binding domain, RBD"/>
    <property type="match status" value="1"/>
</dbReference>
<dbReference type="Proteomes" id="UP000308768">
    <property type="component" value="Unassembled WGS sequence"/>
</dbReference>
<organism evidence="8 9">
    <name type="scientific">Cryomyces minteri</name>
    <dbReference type="NCBI Taxonomy" id="331657"/>
    <lineage>
        <taxon>Eukaryota</taxon>
        <taxon>Fungi</taxon>
        <taxon>Dikarya</taxon>
        <taxon>Ascomycota</taxon>
        <taxon>Pezizomycotina</taxon>
        <taxon>Dothideomycetes</taxon>
        <taxon>Dothideomycetes incertae sedis</taxon>
        <taxon>Cryomyces</taxon>
    </lineage>
</organism>
<evidence type="ECO:0000259" key="7">
    <source>
        <dbReference type="PROSITE" id="PS50102"/>
    </source>
</evidence>
<feature type="domain" description="RRM" evidence="7">
    <location>
        <begin position="100"/>
        <end position="163"/>
    </location>
</feature>
<evidence type="ECO:0000256" key="1">
    <source>
        <dbReference type="ARBA" id="ARBA00004123"/>
    </source>
</evidence>
<dbReference type="PANTHER" id="PTHR13952:SF5">
    <property type="entry name" value="U1 SMALL NUCLEAR RIBONUCLEOPROTEIN 70 KDA"/>
    <property type="match status" value="1"/>
</dbReference>
<dbReference type="InterPro" id="IPR022023">
    <property type="entry name" value="U1snRNP70_N"/>
</dbReference>
<dbReference type="InterPro" id="IPR035979">
    <property type="entry name" value="RBD_domain_sf"/>
</dbReference>